<evidence type="ECO:0000256" key="1">
    <source>
        <dbReference type="ARBA" id="ARBA00004496"/>
    </source>
</evidence>
<dbReference type="RefSeq" id="XP_014254394.2">
    <property type="nucleotide sequence ID" value="XM_014398908.1"/>
</dbReference>
<dbReference type="GeneID" id="106669430"/>
<dbReference type="InterPro" id="IPR051383">
    <property type="entry name" value="COX19"/>
</dbReference>
<keyword evidence="7" id="KW-1185">Reference proteome</keyword>
<dbReference type="OrthoDB" id="268594at2759"/>
<comment type="subcellular location">
    <subcellularLocation>
        <location evidence="1">Cytoplasm</location>
    </subcellularLocation>
</comment>
<name>A0A8I6RZR5_CIMLE</name>
<evidence type="ECO:0000313" key="7">
    <source>
        <dbReference type="Proteomes" id="UP000494040"/>
    </source>
</evidence>
<sequence>MSSATFGQKIFTPTPPEKGSFPLDHEGRCKKVMLKYMLCLRESKDINTKCRKEAKDYLSCRMDNNLMAKEEWSKLGFKDEEK</sequence>
<dbReference type="InterPro" id="IPR010625">
    <property type="entry name" value="CHCH"/>
</dbReference>
<dbReference type="AlphaFoldDB" id="A0A8I6RZR5"/>
<evidence type="ECO:0000313" key="6">
    <source>
        <dbReference type="EnsemblMetazoa" id="XP_014254394.2"/>
    </source>
</evidence>
<comment type="similarity">
    <text evidence="4">Belongs to the COX19 family.</text>
</comment>
<dbReference type="GO" id="GO:0005758">
    <property type="term" value="C:mitochondrial intermembrane space"/>
    <property type="evidence" value="ECO:0007669"/>
    <property type="project" value="TreeGrafter"/>
</dbReference>
<keyword evidence="3" id="KW-1015">Disulfide bond</keyword>
<dbReference type="EnsemblMetazoa" id="XM_014398908.1">
    <property type="protein sequence ID" value="XP_014254394.2"/>
    <property type="gene ID" value="LOC106669430"/>
</dbReference>
<dbReference type="Proteomes" id="UP000494040">
    <property type="component" value="Unassembled WGS sequence"/>
</dbReference>
<keyword evidence="2" id="KW-0963">Cytoplasm</keyword>
<proteinExistence type="inferred from homology"/>
<evidence type="ECO:0000259" key="5">
    <source>
        <dbReference type="Pfam" id="PF06747"/>
    </source>
</evidence>
<accession>A0A8I6RZR5</accession>
<evidence type="ECO:0000256" key="4">
    <source>
        <dbReference type="ARBA" id="ARBA00038223"/>
    </source>
</evidence>
<dbReference type="KEGG" id="clec:106669430"/>
<protein>
    <recommendedName>
        <fullName evidence="5">CHCH domain-containing protein</fullName>
    </recommendedName>
</protein>
<evidence type="ECO:0000256" key="2">
    <source>
        <dbReference type="ARBA" id="ARBA00022490"/>
    </source>
</evidence>
<dbReference type="PANTHER" id="PTHR21107:SF2">
    <property type="entry name" value="CYTOCHROME C OXIDASE ASSEMBLY PROTEIN COX19"/>
    <property type="match status" value="1"/>
</dbReference>
<dbReference type="OMA" id="GTNDEAC"/>
<dbReference type="PANTHER" id="PTHR21107">
    <property type="entry name" value="CYTOCHROME C OXIDASE ASSEMBLY PROTEIN COX19"/>
    <property type="match status" value="1"/>
</dbReference>
<evidence type="ECO:0000256" key="3">
    <source>
        <dbReference type="ARBA" id="ARBA00023157"/>
    </source>
</evidence>
<feature type="domain" description="CHCH" evidence="5">
    <location>
        <begin position="29"/>
        <end position="62"/>
    </location>
</feature>
<organism evidence="6 7">
    <name type="scientific">Cimex lectularius</name>
    <name type="common">Bed bug</name>
    <name type="synonym">Acanthia lectularia</name>
    <dbReference type="NCBI Taxonomy" id="79782"/>
    <lineage>
        <taxon>Eukaryota</taxon>
        <taxon>Metazoa</taxon>
        <taxon>Ecdysozoa</taxon>
        <taxon>Arthropoda</taxon>
        <taxon>Hexapoda</taxon>
        <taxon>Insecta</taxon>
        <taxon>Pterygota</taxon>
        <taxon>Neoptera</taxon>
        <taxon>Paraneoptera</taxon>
        <taxon>Hemiptera</taxon>
        <taxon>Heteroptera</taxon>
        <taxon>Panheteroptera</taxon>
        <taxon>Cimicomorpha</taxon>
        <taxon>Cimicidae</taxon>
        <taxon>Cimex</taxon>
    </lineage>
</organism>
<dbReference type="GO" id="GO:0033617">
    <property type="term" value="P:mitochondrial respiratory chain complex IV assembly"/>
    <property type="evidence" value="ECO:0007669"/>
    <property type="project" value="TreeGrafter"/>
</dbReference>
<dbReference type="PROSITE" id="PS51808">
    <property type="entry name" value="CHCH"/>
    <property type="match status" value="1"/>
</dbReference>
<reference evidence="6" key="1">
    <citation type="submission" date="2022-01" db="UniProtKB">
        <authorList>
            <consortium name="EnsemblMetazoa"/>
        </authorList>
    </citation>
    <scope>IDENTIFICATION</scope>
</reference>
<dbReference type="Pfam" id="PF06747">
    <property type="entry name" value="CHCH"/>
    <property type="match status" value="1"/>
</dbReference>